<evidence type="ECO:0000313" key="1">
    <source>
        <dbReference type="EMBL" id="JAS86960.1"/>
    </source>
</evidence>
<feature type="non-terminal residue" evidence="1">
    <location>
        <position position="1"/>
    </location>
</feature>
<reference evidence="1" key="1">
    <citation type="submission" date="2015-11" db="EMBL/GenBank/DDBJ databases">
        <title>De novo transcriptome assembly of four potential Pierce s Disease insect vectors from Arizona vineyards.</title>
        <authorList>
            <person name="Tassone E.E."/>
        </authorList>
    </citation>
    <scope>NUCLEOTIDE SEQUENCE</scope>
</reference>
<proteinExistence type="predicted"/>
<dbReference type="AlphaFoldDB" id="A0A1B6IJ76"/>
<protein>
    <submittedName>
        <fullName evidence="1">Uncharacterized protein</fullName>
    </submittedName>
</protein>
<organism evidence="1">
    <name type="scientific">Homalodisca liturata</name>
    <dbReference type="NCBI Taxonomy" id="320908"/>
    <lineage>
        <taxon>Eukaryota</taxon>
        <taxon>Metazoa</taxon>
        <taxon>Ecdysozoa</taxon>
        <taxon>Arthropoda</taxon>
        <taxon>Hexapoda</taxon>
        <taxon>Insecta</taxon>
        <taxon>Pterygota</taxon>
        <taxon>Neoptera</taxon>
        <taxon>Paraneoptera</taxon>
        <taxon>Hemiptera</taxon>
        <taxon>Auchenorrhyncha</taxon>
        <taxon>Membracoidea</taxon>
        <taxon>Cicadellidae</taxon>
        <taxon>Cicadellinae</taxon>
        <taxon>Proconiini</taxon>
        <taxon>Homalodisca</taxon>
    </lineage>
</organism>
<dbReference type="EMBL" id="GECU01020746">
    <property type="protein sequence ID" value="JAS86960.1"/>
    <property type="molecule type" value="Transcribed_RNA"/>
</dbReference>
<name>A0A1B6IJ76_9HEMI</name>
<accession>A0A1B6IJ76</accession>
<gene>
    <name evidence="1" type="ORF">g.6506</name>
</gene>
<sequence>FKNSHIRFKVANMKRTVETHDNELLNQLPAPEGFDVERAEADVFMMYPINKYMHLSTRHALVEMQYFLGQSSCFADNKFIMGNVGVKRRNYGRGPLISTMLYGRLPYLNYSPYVSAEDFNKHQETAIYTGIYESPPFLVDKMRVDVISAWSHLDPNFHRNMIFHSSGTALQGILHHIKPGTPLDRQSLFTPLRFSTKGAEGVEFWGAGYNLAPSSSFCAYSKRRRLAQKQDFRNQIDIQTTKFGKSIIGLPESNKKRQVNMVKTIENFNIVDFLYSNDEEKTTCVIS</sequence>